<proteinExistence type="predicted"/>
<name>A0A834TYC1_9FABA</name>
<protein>
    <submittedName>
        <fullName evidence="1">Receptor-like protein kinase</fullName>
    </submittedName>
</protein>
<accession>A0A834TYC1</accession>
<dbReference type="OrthoDB" id="1176744at2759"/>
<dbReference type="EMBL" id="JAAIUW010000005">
    <property type="protein sequence ID" value="KAF7829527.1"/>
    <property type="molecule type" value="Genomic_DNA"/>
</dbReference>
<keyword evidence="2" id="KW-1185">Reference proteome</keyword>
<dbReference type="GO" id="GO:0016301">
    <property type="term" value="F:kinase activity"/>
    <property type="evidence" value="ECO:0007669"/>
    <property type="project" value="UniProtKB-KW"/>
</dbReference>
<dbReference type="Proteomes" id="UP000634136">
    <property type="component" value="Unassembled WGS sequence"/>
</dbReference>
<gene>
    <name evidence="1" type="ORF">G2W53_011860</name>
</gene>
<reference evidence="1" key="1">
    <citation type="submission" date="2020-09" db="EMBL/GenBank/DDBJ databases">
        <title>Genome-Enabled Discovery of Anthraquinone Biosynthesis in Senna tora.</title>
        <authorList>
            <person name="Kang S.-H."/>
            <person name="Pandey R.P."/>
            <person name="Lee C.-M."/>
            <person name="Sim J.-S."/>
            <person name="Jeong J.-T."/>
            <person name="Choi B.-S."/>
            <person name="Jung M."/>
            <person name="Ginzburg D."/>
            <person name="Zhao K."/>
            <person name="Won S.Y."/>
            <person name="Oh T.-J."/>
            <person name="Yu Y."/>
            <person name="Kim N.-H."/>
            <person name="Lee O.R."/>
            <person name="Lee T.-H."/>
            <person name="Bashyal P."/>
            <person name="Kim T.-S."/>
            <person name="Lee W.-H."/>
            <person name="Kawkins C."/>
            <person name="Kim C.-K."/>
            <person name="Kim J.S."/>
            <person name="Ahn B.O."/>
            <person name="Rhee S.Y."/>
            <person name="Sohng J.K."/>
        </authorList>
    </citation>
    <scope>NUCLEOTIDE SEQUENCE</scope>
    <source>
        <tissue evidence="1">Leaf</tissue>
    </source>
</reference>
<keyword evidence="1" id="KW-0675">Receptor</keyword>
<comment type="caution">
    <text evidence="1">The sequence shown here is derived from an EMBL/GenBank/DDBJ whole genome shotgun (WGS) entry which is preliminary data.</text>
</comment>
<keyword evidence="1" id="KW-0418">Kinase</keyword>
<organism evidence="1 2">
    <name type="scientific">Senna tora</name>
    <dbReference type="NCBI Taxonomy" id="362788"/>
    <lineage>
        <taxon>Eukaryota</taxon>
        <taxon>Viridiplantae</taxon>
        <taxon>Streptophyta</taxon>
        <taxon>Embryophyta</taxon>
        <taxon>Tracheophyta</taxon>
        <taxon>Spermatophyta</taxon>
        <taxon>Magnoliopsida</taxon>
        <taxon>eudicotyledons</taxon>
        <taxon>Gunneridae</taxon>
        <taxon>Pentapetalae</taxon>
        <taxon>rosids</taxon>
        <taxon>fabids</taxon>
        <taxon>Fabales</taxon>
        <taxon>Fabaceae</taxon>
        <taxon>Caesalpinioideae</taxon>
        <taxon>Cassia clade</taxon>
        <taxon>Senna</taxon>
    </lineage>
</organism>
<keyword evidence="1" id="KW-0808">Transferase</keyword>
<sequence length="113" mass="13477">MGSSPAEHSSSYTHMKDLMALHPWNTPPPPLYKNHIGQYVKVKHPLYHNGKRVYWRPKITHTQIDADSQYQVPYEGFFEFCDRHVINTIRHWFDKCFGQIFSLPRPAYECHYN</sequence>
<evidence type="ECO:0000313" key="2">
    <source>
        <dbReference type="Proteomes" id="UP000634136"/>
    </source>
</evidence>
<dbReference type="AlphaFoldDB" id="A0A834TYC1"/>
<evidence type="ECO:0000313" key="1">
    <source>
        <dbReference type="EMBL" id="KAF7829527.1"/>
    </source>
</evidence>